<dbReference type="CDD" id="cd01099">
    <property type="entry name" value="PAN_AP_HGF"/>
    <property type="match status" value="1"/>
</dbReference>
<proteinExistence type="predicted"/>
<gene>
    <name evidence="3" type="primary">LOC101848270</name>
</gene>
<dbReference type="SMART" id="SM00473">
    <property type="entry name" value="PAN_AP"/>
    <property type="match status" value="2"/>
</dbReference>
<reference evidence="3" key="1">
    <citation type="submission" date="2025-08" db="UniProtKB">
        <authorList>
            <consortium name="RefSeq"/>
        </authorList>
    </citation>
    <scope>IDENTIFICATION</scope>
</reference>
<feature type="domain" description="Apple" evidence="1">
    <location>
        <begin position="73"/>
        <end position="152"/>
    </location>
</feature>
<sequence>MPLLTLASPPARVLLNFTNIEMCARECVRQSDFDCQSFDVDNQRRVCALYNATHDDGRAFLQESEHVDHYRTAFEKLFHRLPNHVLTVKHKRKIPDISAEQCARRCVFEQNFRCAGFDYEPGYANCWLTDLTVAQSAGVKFHSGADFYERDFGGALSNFISYGSGSLPYVDDRPIYSKTMYGLDLGACAQVSSPHL</sequence>
<organism evidence="2 3">
    <name type="scientific">Aplysia californica</name>
    <name type="common">California sea hare</name>
    <dbReference type="NCBI Taxonomy" id="6500"/>
    <lineage>
        <taxon>Eukaryota</taxon>
        <taxon>Metazoa</taxon>
        <taxon>Spiralia</taxon>
        <taxon>Lophotrochozoa</taxon>
        <taxon>Mollusca</taxon>
        <taxon>Gastropoda</taxon>
        <taxon>Heterobranchia</taxon>
        <taxon>Euthyneura</taxon>
        <taxon>Tectipleura</taxon>
        <taxon>Aplysiida</taxon>
        <taxon>Aplysioidea</taxon>
        <taxon>Aplysiidae</taxon>
        <taxon>Aplysia</taxon>
    </lineage>
</organism>
<evidence type="ECO:0000313" key="3">
    <source>
        <dbReference type="RefSeq" id="XP_005092322.1"/>
    </source>
</evidence>
<dbReference type="Proteomes" id="UP000694888">
    <property type="component" value="Unplaced"/>
</dbReference>
<dbReference type="GeneID" id="101848270"/>
<evidence type="ECO:0000313" key="2">
    <source>
        <dbReference type="Proteomes" id="UP000694888"/>
    </source>
</evidence>
<keyword evidence="2" id="KW-1185">Reference proteome</keyword>
<accession>A0ABM0JF74</accession>
<dbReference type="SUPFAM" id="SSF57414">
    <property type="entry name" value="Hairpin loop containing domain-like"/>
    <property type="match status" value="2"/>
</dbReference>
<dbReference type="Gene3D" id="3.50.4.10">
    <property type="entry name" value="Hepatocyte Growth Factor"/>
    <property type="match status" value="2"/>
</dbReference>
<dbReference type="InterPro" id="IPR003609">
    <property type="entry name" value="Pan_app"/>
</dbReference>
<dbReference type="PROSITE" id="PS50948">
    <property type="entry name" value="PAN"/>
    <property type="match status" value="2"/>
</dbReference>
<name>A0ABM0JF74_APLCA</name>
<protein>
    <submittedName>
        <fullName evidence="3">Uncharacterized protein LOC101848270</fullName>
    </submittedName>
</protein>
<evidence type="ECO:0000259" key="1">
    <source>
        <dbReference type="PROSITE" id="PS50948"/>
    </source>
</evidence>
<feature type="domain" description="Apple" evidence="1">
    <location>
        <begin position="1"/>
        <end position="65"/>
    </location>
</feature>
<dbReference type="RefSeq" id="XP_005092322.1">
    <property type="nucleotide sequence ID" value="XM_005092265.3"/>
</dbReference>
<dbReference type="Pfam" id="PF00024">
    <property type="entry name" value="PAN_1"/>
    <property type="match status" value="2"/>
</dbReference>